<dbReference type="Pfam" id="PF26130">
    <property type="entry name" value="PB1-like"/>
    <property type="match status" value="1"/>
</dbReference>
<protein>
    <submittedName>
        <fullName evidence="10">Transposase, MuDR</fullName>
    </submittedName>
</protein>
<sequence>MVIVNWKLRPKENDPNMFTLKVNHGGVFTYVYGLKRTRAPRRVYKGGNADWFDDVDADGFSVLEVSGMVKELGYENPEMKFYYKKPTVELDTSLEPLRKDIDVLDMLSYVSKYKLMKVFIEHHVDNSLLDTIDLDQEDDSAGLGVAYENVEEFDPLFSYQHMQTGDLNEGVNHTEGDDNNEGVDQTKVSDNNEGVDHTEVSDNNEGVDHTEVSDNNEGDGQTESSDDNEKSDDSDFECDLEDRIDDVHVEMQMFKDNIDPNVEWDFDSEIDSDDEEAERKKALRMLRKSLKPVDGKTNTENFYASQTFPTKGMIKDMVTRVGPNEDGLGVGPSGGDDLSGGDGLSGSKSKKVFRAKQMAEYKVHGDHISQYTQLRQYVLELKERNPDTIVKIDVERDYEPESMIRQFRRIYVCLGALKSGFKAGQIDLLGLDRCFMSGPFPMQTLTAVDDLELFKNSNITFVTDRQKGLIPALAETFPSAEHRYCLKHIYDNMKLQWRGQQFKDLLWRCATATTVSYFNKNIEELKGNQCMVNMEERTCSCRKWDLTGMPCKHAVGAIWNMTENELEPGVVNQLPATNVVKKVTSRTCKGQRGTTSSAPAVNPSAPAFNPSQTTQTTVNPSAPPVNPSQTSPTIRYIKANASRFSPANNTTSRTSGATGPSGSGKRQVGE</sequence>
<evidence type="ECO:0000256" key="3">
    <source>
        <dbReference type="ARBA" id="ARBA00022771"/>
    </source>
</evidence>
<feature type="region of interest" description="Disordered" evidence="8">
    <location>
        <begin position="586"/>
        <end position="670"/>
    </location>
</feature>
<keyword evidence="6" id="KW-0233">DNA recombination</keyword>
<feature type="compositionally biased region" description="Low complexity" evidence="8">
    <location>
        <begin position="596"/>
        <end position="611"/>
    </location>
</feature>
<feature type="compositionally biased region" description="Basic and acidic residues" evidence="8">
    <location>
        <begin position="194"/>
        <end position="212"/>
    </location>
</feature>
<dbReference type="EMBL" id="BQNB010019358">
    <property type="protein sequence ID" value="GJT84440.1"/>
    <property type="molecule type" value="Genomic_DNA"/>
</dbReference>
<dbReference type="Proteomes" id="UP001151760">
    <property type="component" value="Unassembled WGS sequence"/>
</dbReference>
<evidence type="ECO:0000256" key="8">
    <source>
        <dbReference type="SAM" id="MobiDB-lite"/>
    </source>
</evidence>
<evidence type="ECO:0000256" key="7">
    <source>
        <dbReference type="PROSITE-ProRule" id="PRU00325"/>
    </source>
</evidence>
<feature type="compositionally biased region" description="Polar residues" evidence="8">
    <location>
        <begin position="182"/>
        <end position="192"/>
    </location>
</feature>
<dbReference type="InterPro" id="IPR058594">
    <property type="entry name" value="PB1-like_dom_pln"/>
</dbReference>
<evidence type="ECO:0000259" key="9">
    <source>
        <dbReference type="PROSITE" id="PS50966"/>
    </source>
</evidence>
<evidence type="ECO:0000256" key="6">
    <source>
        <dbReference type="ARBA" id="ARBA00023172"/>
    </source>
</evidence>
<keyword evidence="3 7" id="KW-0863">Zinc-finger</keyword>
<accession>A0ABQ5H983</accession>
<evidence type="ECO:0000256" key="1">
    <source>
        <dbReference type="ARBA" id="ARBA00022578"/>
    </source>
</evidence>
<dbReference type="PROSITE" id="PS50966">
    <property type="entry name" value="ZF_SWIM"/>
    <property type="match status" value="1"/>
</dbReference>
<reference evidence="10" key="2">
    <citation type="submission" date="2022-01" db="EMBL/GenBank/DDBJ databases">
        <authorList>
            <person name="Yamashiro T."/>
            <person name="Shiraishi A."/>
            <person name="Satake H."/>
            <person name="Nakayama K."/>
        </authorList>
    </citation>
    <scope>NUCLEOTIDE SEQUENCE</scope>
</reference>
<feature type="domain" description="SWIM-type" evidence="9">
    <location>
        <begin position="530"/>
        <end position="562"/>
    </location>
</feature>
<name>A0ABQ5H983_9ASTR</name>
<feature type="compositionally biased region" description="Polar residues" evidence="8">
    <location>
        <begin position="586"/>
        <end position="595"/>
    </location>
</feature>
<dbReference type="Pfam" id="PF04434">
    <property type="entry name" value="SWIM"/>
    <property type="match status" value="1"/>
</dbReference>
<dbReference type="InterPro" id="IPR007527">
    <property type="entry name" value="Znf_SWIM"/>
</dbReference>
<evidence type="ECO:0000256" key="4">
    <source>
        <dbReference type="ARBA" id="ARBA00022833"/>
    </source>
</evidence>
<dbReference type="SMART" id="SM00575">
    <property type="entry name" value="ZnF_PMZ"/>
    <property type="match status" value="1"/>
</dbReference>
<feature type="compositionally biased region" description="Gly residues" evidence="8">
    <location>
        <begin position="328"/>
        <end position="344"/>
    </location>
</feature>
<dbReference type="PANTHER" id="PTHR31973:SF190">
    <property type="entry name" value="MULE TRANSPOSASE DOMAIN-CONTAINING PROTEIN"/>
    <property type="match status" value="1"/>
</dbReference>
<keyword evidence="4" id="KW-0862">Zinc</keyword>
<reference evidence="10" key="1">
    <citation type="journal article" date="2022" name="Int. J. Mol. Sci.">
        <title>Draft Genome of Tanacetum Coccineum: Genomic Comparison of Closely Related Tanacetum-Family Plants.</title>
        <authorList>
            <person name="Yamashiro T."/>
            <person name="Shiraishi A."/>
            <person name="Nakayama K."/>
            <person name="Satake H."/>
        </authorList>
    </citation>
    <scope>NUCLEOTIDE SEQUENCE</scope>
</reference>
<feature type="compositionally biased region" description="Polar residues" evidence="8">
    <location>
        <begin position="213"/>
        <end position="222"/>
    </location>
</feature>
<keyword evidence="2" id="KW-0479">Metal-binding</keyword>
<feature type="region of interest" description="Disordered" evidence="8">
    <location>
        <begin position="166"/>
        <end position="236"/>
    </location>
</feature>
<keyword evidence="1" id="KW-0815">Transposition</keyword>
<gene>
    <name evidence="10" type="ORF">Tco_1058782</name>
</gene>
<keyword evidence="5" id="KW-0238">DNA-binding</keyword>
<feature type="region of interest" description="Disordered" evidence="8">
    <location>
        <begin position="322"/>
        <end position="344"/>
    </location>
</feature>
<dbReference type="PANTHER" id="PTHR31973">
    <property type="entry name" value="POLYPROTEIN, PUTATIVE-RELATED"/>
    <property type="match status" value="1"/>
</dbReference>
<evidence type="ECO:0000256" key="5">
    <source>
        <dbReference type="ARBA" id="ARBA00023125"/>
    </source>
</evidence>
<feature type="compositionally biased region" description="Polar residues" evidence="8">
    <location>
        <begin position="642"/>
        <end position="660"/>
    </location>
</feature>
<comment type="caution">
    <text evidence="10">The sequence shown here is derived from an EMBL/GenBank/DDBJ whole genome shotgun (WGS) entry which is preliminary data.</text>
</comment>
<keyword evidence="11" id="KW-1185">Reference proteome</keyword>
<evidence type="ECO:0000313" key="11">
    <source>
        <dbReference type="Proteomes" id="UP001151760"/>
    </source>
</evidence>
<organism evidence="10 11">
    <name type="scientific">Tanacetum coccineum</name>
    <dbReference type="NCBI Taxonomy" id="301880"/>
    <lineage>
        <taxon>Eukaryota</taxon>
        <taxon>Viridiplantae</taxon>
        <taxon>Streptophyta</taxon>
        <taxon>Embryophyta</taxon>
        <taxon>Tracheophyta</taxon>
        <taxon>Spermatophyta</taxon>
        <taxon>Magnoliopsida</taxon>
        <taxon>eudicotyledons</taxon>
        <taxon>Gunneridae</taxon>
        <taxon>Pentapetalae</taxon>
        <taxon>asterids</taxon>
        <taxon>campanulids</taxon>
        <taxon>Asterales</taxon>
        <taxon>Asteraceae</taxon>
        <taxon>Asteroideae</taxon>
        <taxon>Anthemideae</taxon>
        <taxon>Anthemidinae</taxon>
        <taxon>Tanacetum</taxon>
    </lineage>
</organism>
<evidence type="ECO:0000256" key="2">
    <source>
        <dbReference type="ARBA" id="ARBA00022723"/>
    </source>
</evidence>
<dbReference type="PROSITE" id="PS01007">
    <property type="entry name" value="TRANSPOSASE_MUTATOR"/>
    <property type="match status" value="1"/>
</dbReference>
<dbReference type="InterPro" id="IPR001207">
    <property type="entry name" value="Transposase_mutator"/>
</dbReference>
<dbReference type="InterPro" id="IPR006564">
    <property type="entry name" value="Znf_PMZ"/>
</dbReference>
<proteinExistence type="predicted"/>
<evidence type="ECO:0000313" key="10">
    <source>
        <dbReference type="EMBL" id="GJT84440.1"/>
    </source>
</evidence>